<dbReference type="Pfam" id="PF00646">
    <property type="entry name" value="F-box"/>
    <property type="match status" value="1"/>
</dbReference>
<organism evidence="2 3">
    <name type="scientific">Prymnesium parvum</name>
    <name type="common">Toxic golden alga</name>
    <dbReference type="NCBI Taxonomy" id="97485"/>
    <lineage>
        <taxon>Eukaryota</taxon>
        <taxon>Haptista</taxon>
        <taxon>Haptophyta</taxon>
        <taxon>Prymnesiophyceae</taxon>
        <taxon>Prymnesiales</taxon>
        <taxon>Prymnesiaceae</taxon>
        <taxon>Prymnesium</taxon>
    </lineage>
</organism>
<dbReference type="CDD" id="cd09917">
    <property type="entry name" value="F-box_SF"/>
    <property type="match status" value="1"/>
</dbReference>
<name>A0AB34JV35_PRYPA</name>
<evidence type="ECO:0000313" key="2">
    <source>
        <dbReference type="EMBL" id="KAL1525726.1"/>
    </source>
</evidence>
<dbReference type="Proteomes" id="UP001515480">
    <property type="component" value="Unassembled WGS sequence"/>
</dbReference>
<feature type="domain" description="F-box" evidence="1">
    <location>
        <begin position="31"/>
        <end position="81"/>
    </location>
</feature>
<dbReference type="InterPro" id="IPR036047">
    <property type="entry name" value="F-box-like_dom_sf"/>
</dbReference>
<accession>A0AB34JV35</accession>
<evidence type="ECO:0000259" key="1">
    <source>
        <dbReference type="PROSITE" id="PS50181"/>
    </source>
</evidence>
<dbReference type="PROSITE" id="PS50181">
    <property type="entry name" value="FBOX"/>
    <property type="match status" value="1"/>
</dbReference>
<keyword evidence="3" id="KW-1185">Reference proteome</keyword>
<dbReference type="Gene3D" id="1.20.1280.50">
    <property type="match status" value="1"/>
</dbReference>
<dbReference type="AlphaFoldDB" id="A0AB34JV35"/>
<dbReference type="SUPFAM" id="SSF81383">
    <property type="entry name" value="F-box domain"/>
    <property type="match status" value="1"/>
</dbReference>
<dbReference type="EMBL" id="JBGBPQ010000004">
    <property type="protein sequence ID" value="KAL1525726.1"/>
    <property type="molecule type" value="Genomic_DNA"/>
</dbReference>
<gene>
    <name evidence="2" type="ORF">AB1Y20_020570</name>
</gene>
<protein>
    <recommendedName>
        <fullName evidence="1">F-box domain-containing protein</fullName>
    </recommendedName>
</protein>
<dbReference type="InterPro" id="IPR001810">
    <property type="entry name" value="F-box_dom"/>
</dbReference>
<comment type="caution">
    <text evidence="2">The sequence shown here is derived from an EMBL/GenBank/DDBJ whole genome shotgun (WGS) entry which is preliminary data.</text>
</comment>
<evidence type="ECO:0000313" key="3">
    <source>
        <dbReference type="Proteomes" id="UP001515480"/>
    </source>
</evidence>
<reference evidence="2 3" key="1">
    <citation type="journal article" date="2024" name="Science">
        <title>Giant polyketide synthase enzymes in the biosynthesis of giant marine polyether toxins.</title>
        <authorList>
            <person name="Fallon T.R."/>
            <person name="Shende V.V."/>
            <person name="Wierzbicki I.H."/>
            <person name="Pendleton A.L."/>
            <person name="Watervoot N.F."/>
            <person name="Auber R.P."/>
            <person name="Gonzalez D.J."/>
            <person name="Wisecaver J.H."/>
            <person name="Moore B.S."/>
        </authorList>
    </citation>
    <scope>NUCLEOTIDE SEQUENCE [LARGE SCALE GENOMIC DNA]</scope>
    <source>
        <strain evidence="2 3">12B1</strain>
    </source>
</reference>
<proteinExistence type="predicted"/>
<sequence length="380" mass="42359">MSCLYILVRAGDIHWPGVVPKAWSLFRRASPASVFELPEDVHDTILDHLPVRSIARLALASKGWNRSIAASLRTKRRWQRLFEQVNRYSLSLRSWFEWHDDMAKLFSAVFTLCDGPSSCVQLVKRMTSLAIDVESGSDGRTCWSTVVVAGGGTDTFGRLLNKCPRPHEWTAELVSDAFLAMDGMRTLRVESIEEASLEVSDALAFREGLAERQGFSVGVTALLSFLVHPDVIHSSDGRSWYVMQTFAEFVDGYCFEDLDGVIMGKAVAAMHWPIEDVVNLIVKLNENESLAEFHGWTTSSGRSATVAFIRAWARDSNFPRAWAEADLCILSANVARDGELKKHTMPIILEWLEAVLRPLTGTIGVLPDLKIACDLIAAFR</sequence>